<sequence length="1070" mass="125019">MLQKVLSDEVIQILQLQPELRTPDHLQILKSFCHSLSYFENFYQESQEEQEACLMALKYMKVQQNKKNEHLFDIYAKPQKYFILVEGRINVYQKLQLPVNLEEQQSDENNKLSNLKEDLLYNGLKLSLLQTKARGDSLGMIDLIYKRNYQSTAICQTECVLFTLSQSDFQKYLKNYEHKNMMKTIQFLSSIPHFSNQSFGYLRDIAVNSNLLINLRGDTIYNEGQSSDSVYFIKQGEYAILKKYDRNQAITSPIERIIQDNIQQQGGPLFLGSPKGKKDLKLKIMTQFETFGEEDIIKGIETRNHTVICESRKGECLQISANLFIQKVIDLQSTRTTFAQLQNQKEISNVQQDQGNKVSIKNYKSFYFEEKKFQDLSPSRMQQDNLKQQSIDFPMLQQPHRKSPVNESFEKSPIAKEKKEMSFSLIMNDDQKKNFEKFPKISVAPSNTSMTQFYNKANIQPQSSQMGSINDIHEESNKKQDYFLSPQISVQEINYKIKQNEDVQSQYDENELQFMETNGIKKHLLKKMQLKLHFRRYSNQNRSSSFSTENQIDEINHSKKKSVPNNHTKKVRLENDASFGVDNIQDLQKIITSSHVKNEIQTCQPKDLNNFGRLNLQKNYERQLKDKPKEIKQVYTFELDEKQRQKVIVRKQKYKNYIHDWKKSPSPIQSSRTDYQEISQKKEFISSKQVKAIKEAAFLQDIEDNKLKIDELNQNGLLSSFYHVQSAQNTYRQNHQNTKMNNIESPHLQSQSVNSSINHKDVSESALNQSCLETEQNMILQQLSYPRTKSPLAMLLINQQNKENKNNQKQTPLIQDYVCTQIINPTKENKEKQQNLNLKNLNKIINKKTKEQEELFKEQNSYRGSAAKNKVQNLWKQKLQINTERRRNAQSQREYSLSPSKINQNKNENLNFMIQSQSSIQYITDDQKEIKSKQNTLINQISVTPTPTQLKQTAEQTIHQYDKRVAQQNQSNQSEYRLTSILTTQSRGKRKKIANSLDIRNKQTYVSNIQSTISPSISNDNSKINIISYTSVFKKQNATLNDNFKDNPLKNSIEGIDGQQIYHLKPLYKQ</sequence>
<dbReference type="PROSITE" id="PS50042">
    <property type="entry name" value="CNMP_BINDING_3"/>
    <property type="match status" value="2"/>
</dbReference>
<dbReference type="AlphaFoldDB" id="W7XG66"/>
<evidence type="ECO:0000313" key="3">
    <source>
        <dbReference type="EMBL" id="EWS71824.1"/>
    </source>
</evidence>
<feature type="region of interest" description="Disordered" evidence="1">
    <location>
        <begin position="884"/>
        <end position="903"/>
    </location>
</feature>
<feature type="domain" description="Cyclic nucleotide-binding" evidence="2">
    <location>
        <begin position="217"/>
        <end position="324"/>
    </location>
</feature>
<reference evidence="4" key="1">
    <citation type="journal article" date="2006" name="PLoS Biol.">
        <title>Macronuclear genome sequence of the ciliate Tetrahymena thermophila, a model eukaryote.</title>
        <authorList>
            <person name="Eisen J.A."/>
            <person name="Coyne R.S."/>
            <person name="Wu M."/>
            <person name="Wu D."/>
            <person name="Thiagarajan M."/>
            <person name="Wortman J.R."/>
            <person name="Badger J.H."/>
            <person name="Ren Q."/>
            <person name="Amedeo P."/>
            <person name="Jones K.M."/>
            <person name="Tallon L.J."/>
            <person name="Delcher A.L."/>
            <person name="Salzberg S.L."/>
            <person name="Silva J.C."/>
            <person name="Haas B.J."/>
            <person name="Majoros W.H."/>
            <person name="Farzad M."/>
            <person name="Carlton J.M."/>
            <person name="Smith R.K. Jr."/>
            <person name="Garg J."/>
            <person name="Pearlman R.E."/>
            <person name="Karrer K.M."/>
            <person name="Sun L."/>
            <person name="Manning G."/>
            <person name="Elde N.C."/>
            <person name="Turkewitz A.P."/>
            <person name="Asai D.J."/>
            <person name="Wilkes D.E."/>
            <person name="Wang Y."/>
            <person name="Cai H."/>
            <person name="Collins K."/>
            <person name="Stewart B.A."/>
            <person name="Lee S.R."/>
            <person name="Wilamowska K."/>
            <person name="Weinberg Z."/>
            <person name="Ruzzo W.L."/>
            <person name="Wloga D."/>
            <person name="Gaertig J."/>
            <person name="Frankel J."/>
            <person name="Tsao C.-C."/>
            <person name="Gorovsky M.A."/>
            <person name="Keeling P.J."/>
            <person name="Waller R.F."/>
            <person name="Patron N.J."/>
            <person name="Cherry J.M."/>
            <person name="Stover N.A."/>
            <person name="Krieger C.J."/>
            <person name="del Toro C."/>
            <person name="Ryder H.F."/>
            <person name="Williamson S.C."/>
            <person name="Barbeau R.A."/>
            <person name="Hamilton E.P."/>
            <person name="Orias E."/>
        </authorList>
    </citation>
    <scope>NUCLEOTIDE SEQUENCE [LARGE SCALE GENOMIC DNA]</scope>
    <source>
        <strain evidence="4">SB210</strain>
    </source>
</reference>
<dbReference type="SUPFAM" id="SSF51206">
    <property type="entry name" value="cAMP-binding domain-like"/>
    <property type="match status" value="2"/>
</dbReference>
<feature type="compositionally biased region" description="Polar residues" evidence="1">
    <location>
        <begin position="889"/>
        <end position="903"/>
    </location>
</feature>
<dbReference type="InterPro" id="IPR014710">
    <property type="entry name" value="RmlC-like_jellyroll"/>
</dbReference>
<dbReference type="CDD" id="cd00038">
    <property type="entry name" value="CAP_ED"/>
    <property type="match status" value="1"/>
</dbReference>
<evidence type="ECO:0000313" key="4">
    <source>
        <dbReference type="Proteomes" id="UP000009168"/>
    </source>
</evidence>
<dbReference type="InterPro" id="IPR018490">
    <property type="entry name" value="cNMP-bd_dom_sf"/>
</dbReference>
<dbReference type="EMBL" id="GG662447">
    <property type="protein sequence ID" value="EWS71824.1"/>
    <property type="molecule type" value="Genomic_DNA"/>
</dbReference>
<dbReference type="Proteomes" id="UP000009168">
    <property type="component" value="Unassembled WGS sequence"/>
</dbReference>
<name>W7XG66_TETTS</name>
<feature type="region of interest" description="Disordered" evidence="1">
    <location>
        <begin position="542"/>
        <end position="566"/>
    </location>
</feature>
<dbReference type="KEGG" id="tet:TTHERM_000716189"/>
<evidence type="ECO:0000259" key="2">
    <source>
        <dbReference type="PROSITE" id="PS50042"/>
    </source>
</evidence>
<protein>
    <submittedName>
        <fullName evidence="3">Cyclic nucleotide-binding domain protein</fullName>
    </submittedName>
</protein>
<dbReference type="RefSeq" id="XP_012655646.1">
    <property type="nucleotide sequence ID" value="XM_012800192.1"/>
</dbReference>
<keyword evidence="4" id="KW-1185">Reference proteome</keyword>
<feature type="domain" description="Cyclic nucleotide-binding" evidence="2">
    <location>
        <begin position="38"/>
        <end position="190"/>
    </location>
</feature>
<dbReference type="InterPro" id="IPR000595">
    <property type="entry name" value="cNMP-bd_dom"/>
</dbReference>
<dbReference type="InParanoid" id="W7XG66"/>
<gene>
    <name evidence="3" type="ORF">TTHERM_000716189</name>
</gene>
<dbReference type="Gene3D" id="2.60.120.10">
    <property type="entry name" value="Jelly Rolls"/>
    <property type="match status" value="2"/>
</dbReference>
<dbReference type="GeneID" id="24440349"/>
<accession>W7XG66</accession>
<organism evidence="3 4">
    <name type="scientific">Tetrahymena thermophila (strain SB210)</name>
    <dbReference type="NCBI Taxonomy" id="312017"/>
    <lineage>
        <taxon>Eukaryota</taxon>
        <taxon>Sar</taxon>
        <taxon>Alveolata</taxon>
        <taxon>Ciliophora</taxon>
        <taxon>Intramacronucleata</taxon>
        <taxon>Oligohymenophorea</taxon>
        <taxon>Hymenostomatida</taxon>
        <taxon>Tetrahymenina</taxon>
        <taxon>Tetrahymenidae</taxon>
        <taxon>Tetrahymena</taxon>
    </lineage>
</organism>
<evidence type="ECO:0000256" key="1">
    <source>
        <dbReference type="SAM" id="MobiDB-lite"/>
    </source>
</evidence>
<proteinExistence type="predicted"/>